<comment type="caution">
    <text evidence="3">The sequence shown here is derived from an EMBL/GenBank/DDBJ whole genome shotgun (WGS) entry which is preliminary data.</text>
</comment>
<dbReference type="InterPro" id="IPR043502">
    <property type="entry name" value="DNA/RNA_pol_sf"/>
</dbReference>
<dbReference type="Pfam" id="PF17919">
    <property type="entry name" value="RT_RNaseH_2"/>
    <property type="match status" value="1"/>
</dbReference>
<dbReference type="InterPro" id="IPR043128">
    <property type="entry name" value="Rev_trsase/Diguanyl_cyclase"/>
</dbReference>
<dbReference type="AlphaFoldDB" id="A0AAW2TAV2"/>
<dbReference type="InterPro" id="IPR041577">
    <property type="entry name" value="RT_RNaseH_2"/>
</dbReference>
<protein>
    <recommendedName>
        <fullName evidence="2">Reverse transcriptase/retrotransposon-derived protein RNase H-like domain-containing protein</fullName>
    </recommendedName>
</protein>
<proteinExistence type="predicted"/>
<accession>A0AAW2TAV2</accession>
<keyword evidence="1" id="KW-0511">Multifunctional enzyme</keyword>
<dbReference type="GO" id="GO:0003824">
    <property type="term" value="F:catalytic activity"/>
    <property type="evidence" value="ECO:0007669"/>
    <property type="project" value="UniProtKB-KW"/>
</dbReference>
<evidence type="ECO:0000259" key="2">
    <source>
        <dbReference type="Pfam" id="PF17919"/>
    </source>
</evidence>
<reference evidence="3" key="1">
    <citation type="submission" date="2020-06" db="EMBL/GenBank/DDBJ databases">
        <authorList>
            <person name="Li T."/>
            <person name="Hu X."/>
            <person name="Zhang T."/>
            <person name="Song X."/>
            <person name="Zhang H."/>
            <person name="Dai N."/>
            <person name="Sheng W."/>
            <person name="Hou X."/>
            <person name="Wei L."/>
        </authorList>
    </citation>
    <scope>NUCLEOTIDE SEQUENCE</scope>
    <source>
        <strain evidence="3">KEN1</strain>
        <tissue evidence="3">Leaf</tissue>
    </source>
</reference>
<evidence type="ECO:0000256" key="1">
    <source>
        <dbReference type="ARBA" id="ARBA00023268"/>
    </source>
</evidence>
<dbReference type="Gene3D" id="3.10.10.10">
    <property type="entry name" value="HIV Type 1 Reverse Transcriptase, subunit A, domain 1"/>
    <property type="match status" value="1"/>
</dbReference>
<feature type="domain" description="Reverse transcriptase/retrotransposon-derived protein RNase H-like" evidence="2">
    <location>
        <begin position="224"/>
        <end position="312"/>
    </location>
</feature>
<dbReference type="Gene3D" id="3.30.70.270">
    <property type="match status" value="1"/>
</dbReference>
<reference evidence="3" key="2">
    <citation type="journal article" date="2024" name="Plant">
        <title>Genomic evolution and insights into agronomic trait innovations of Sesamum species.</title>
        <authorList>
            <person name="Miao H."/>
            <person name="Wang L."/>
            <person name="Qu L."/>
            <person name="Liu H."/>
            <person name="Sun Y."/>
            <person name="Le M."/>
            <person name="Wang Q."/>
            <person name="Wei S."/>
            <person name="Zheng Y."/>
            <person name="Lin W."/>
            <person name="Duan Y."/>
            <person name="Cao H."/>
            <person name="Xiong S."/>
            <person name="Wang X."/>
            <person name="Wei L."/>
            <person name="Li C."/>
            <person name="Ma Q."/>
            <person name="Ju M."/>
            <person name="Zhao R."/>
            <person name="Li G."/>
            <person name="Mu C."/>
            <person name="Tian Q."/>
            <person name="Mei H."/>
            <person name="Zhang T."/>
            <person name="Gao T."/>
            <person name="Zhang H."/>
        </authorList>
    </citation>
    <scope>NUCLEOTIDE SEQUENCE</scope>
    <source>
        <strain evidence="3">KEN1</strain>
    </source>
</reference>
<dbReference type="PANTHER" id="PTHR37984:SF5">
    <property type="entry name" value="PROTEIN NYNRIN-LIKE"/>
    <property type="match status" value="1"/>
</dbReference>
<dbReference type="SUPFAM" id="SSF56672">
    <property type="entry name" value="DNA/RNA polymerases"/>
    <property type="match status" value="1"/>
</dbReference>
<dbReference type="InterPro" id="IPR050951">
    <property type="entry name" value="Retrovirus_Pol_polyprotein"/>
</dbReference>
<name>A0AAW2TAV2_9LAMI</name>
<organism evidence="3">
    <name type="scientific">Sesamum latifolium</name>
    <dbReference type="NCBI Taxonomy" id="2727402"/>
    <lineage>
        <taxon>Eukaryota</taxon>
        <taxon>Viridiplantae</taxon>
        <taxon>Streptophyta</taxon>
        <taxon>Embryophyta</taxon>
        <taxon>Tracheophyta</taxon>
        <taxon>Spermatophyta</taxon>
        <taxon>Magnoliopsida</taxon>
        <taxon>eudicotyledons</taxon>
        <taxon>Gunneridae</taxon>
        <taxon>Pentapetalae</taxon>
        <taxon>asterids</taxon>
        <taxon>lamiids</taxon>
        <taxon>Lamiales</taxon>
        <taxon>Pedaliaceae</taxon>
        <taxon>Sesamum</taxon>
    </lineage>
</organism>
<gene>
    <name evidence="3" type="ORF">Slati_4217300</name>
</gene>
<evidence type="ECO:0000313" key="3">
    <source>
        <dbReference type="EMBL" id="KAL0401874.1"/>
    </source>
</evidence>
<sequence>MEGRINPINEVKNVPLGEPKAGRFVQIGTRKTTGVDEAVMQHELHVKEGAKPIRQKKRNFGNERSQVIQEEVQRLLKLGYIQEVHYLEWISNVVLVPKTGGKWCMCVDFTDLNKACPKDSHLLPRIDLLESASKLKIYGVKLNPKKCLFGVEGGKFLGYLVTQRGIKANPDKIRAIQEMREPQTIKEVQQLTGRMAALNRFISQAGDRGLPFFRILRNIKNFQWTEECHRAFQELKSYLARPPLLSKPEPREPLLLYLATSAAVASAVLAKDNKGAHLPVYYTSHMFQAAEGRYNTVEKLVLARRITILKVRPEGRIQETNVVGHSHSESWMDEIRGYLETGNLPGDKGEARG</sequence>
<dbReference type="EMBL" id="JACGWN010000015">
    <property type="protein sequence ID" value="KAL0401874.1"/>
    <property type="molecule type" value="Genomic_DNA"/>
</dbReference>
<dbReference type="PANTHER" id="PTHR37984">
    <property type="entry name" value="PROTEIN CBG26694"/>
    <property type="match status" value="1"/>
</dbReference>